<evidence type="ECO:0000256" key="9">
    <source>
        <dbReference type="ARBA" id="ARBA00022984"/>
    </source>
</evidence>
<keyword evidence="8" id="KW-0133">Cell shape</keyword>
<keyword evidence="7" id="KW-0378">Hydrolase</keyword>
<evidence type="ECO:0000256" key="4">
    <source>
        <dbReference type="ARBA" id="ARBA00022519"/>
    </source>
</evidence>
<dbReference type="GO" id="GO:0005886">
    <property type="term" value="C:plasma membrane"/>
    <property type="evidence" value="ECO:0007669"/>
    <property type="project" value="UniProtKB-SubCell"/>
</dbReference>
<evidence type="ECO:0000256" key="13">
    <source>
        <dbReference type="SAM" id="Phobius"/>
    </source>
</evidence>
<evidence type="ECO:0000256" key="2">
    <source>
        <dbReference type="ARBA" id="ARBA00004236"/>
    </source>
</evidence>
<keyword evidence="10 13" id="KW-1133">Transmembrane helix</keyword>
<dbReference type="GO" id="GO:0008360">
    <property type="term" value="P:regulation of cell shape"/>
    <property type="evidence" value="ECO:0007669"/>
    <property type="project" value="UniProtKB-KW"/>
</dbReference>
<dbReference type="GO" id="GO:0071972">
    <property type="term" value="F:peptidoglycan L,D-transpeptidase activity"/>
    <property type="evidence" value="ECO:0007669"/>
    <property type="project" value="TreeGrafter"/>
</dbReference>
<evidence type="ECO:0000256" key="3">
    <source>
        <dbReference type="ARBA" id="ARBA00022475"/>
    </source>
</evidence>
<dbReference type="InterPro" id="IPR012338">
    <property type="entry name" value="Beta-lactam/transpept-like"/>
</dbReference>
<dbReference type="EMBL" id="MEUV01000006">
    <property type="protein sequence ID" value="OGC46367.1"/>
    <property type="molecule type" value="Genomic_DNA"/>
</dbReference>
<dbReference type="Pfam" id="PF00905">
    <property type="entry name" value="Transpeptidase"/>
    <property type="match status" value="1"/>
</dbReference>
<dbReference type="GO" id="GO:0006508">
    <property type="term" value="P:proteolysis"/>
    <property type="evidence" value="ECO:0007669"/>
    <property type="project" value="UniProtKB-KW"/>
</dbReference>
<dbReference type="GO" id="GO:0009002">
    <property type="term" value="F:serine-type D-Ala-D-Ala carboxypeptidase activity"/>
    <property type="evidence" value="ECO:0007669"/>
    <property type="project" value="InterPro"/>
</dbReference>
<evidence type="ECO:0000313" key="17">
    <source>
        <dbReference type="Proteomes" id="UP000178615"/>
    </source>
</evidence>
<dbReference type="GO" id="GO:0009252">
    <property type="term" value="P:peptidoglycan biosynthetic process"/>
    <property type="evidence" value="ECO:0007669"/>
    <property type="project" value="UniProtKB-KW"/>
</dbReference>
<accession>A0A1F4UN26</accession>
<dbReference type="NCBIfam" id="TIGR03423">
    <property type="entry name" value="pbp2_mrdA"/>
    <property type="match status" value="1"/>
</dbReference>
<sequence>MKANLFDEISLYTPKIKKSYLKKINQKSQKVVLQKTDTYTWNIIIFFILLISFYFIFIGRSVMIQISNQADYLNLANKNRIREFTVLPGRGVIYDCNNEVIARNKPSFSIELNTLICKDKKDYGGCEKVLENIQKYVVLEDFERIKNELSKNQTNIMLITGLQKDHILSLEANINILPGISIETAPSRDYLYNESIAHVIGYVGFDNEYASKVEGKSGIEQYYDENLSGVLGTKIVQVDSNGTYYKIISYKDALPGKDIKLFLDIKLQQLAYDLLVEEINKKEGTSTAGAVVASDPMTGGILALASFPSFDPNKMSTGISSKEFENLDTNPHHPFFNRSISAVYPPGSTFKLVTASAALMENVTNEYLTIFDNGYLQVGGTIFRNWKLDGHGEVNLLRALQVSNDTYFYTMGGGYGSVSGLGIDKMSAWAHKFGFGERLGIDVKGEEPGYIPDGKSRDWYLGDDYNTAIGQGDILSTPLQINFLTGYFANGGYLYKPRIVKNIDGVGDTKSVVLQKDLIDQKSYNLIRKGINLAVKPGGTAYPLFDFPQKHNGVELAGKTGTAEYINAEGKNSTHAWFTAFGPYFPDLKDQRNAGNNGIKPIVVTVFLEGGGSGSDDAAPLVRKILDFWFEKR</sequence>
<dbReference type="AlphaFoldDB" id="A0A1F4UN26"/>
<dbReference type="GO" id="GO:0071555">
    <property type="term" value="P:cell wall organization"/>
    <property type="evidence" value="ECO:0007669"/>
    <property type="project" value="UniProtKB-KW"/>
</dbReference>
<comment type="caution">
    <text evidence="16">The sequence shown here is derived from an EMBL/GenBank/DDBJ whole genome shotgun (WGS) entry which is preliminary data.</text>
</comment>
<dbReference type="InterPro" id="IPR036138">
    <property type="entry name" value="PBP_dimer_sf"/>
</dbReference>
<name>A0A1F4UN26_UNCKA</name>
<evidence type="ECO:0000256" key="1">
    <source>
        <dbReference type="ARBA" id="ARBA00004167"/>
    </source>
</evidence>
<evidence type="ECO:0000256" key="10">
    <source>
        <dbReference type="ARBA" id="ARBA00022989"/>
    </source>
</evidence>
<keyword evidence="9" id="KW-0573">Peptidoglycan synthesis</keyword>
<evidence type="ECO:0000259" key="14">
    <source>
        <dbReference type="Pfam" id="PF00905"/>
    </source>
</evidence>
<gene>
    <name evidence="16" type="ORF">A2V49_02395</name>
</gene>
<dbReference type="GO" id="GO:0008658">
    <property type="term" value="F:penicillin binding"/>
    <property type="evidence" value="ECO:0007669"/>
    <property type="project" value="InterPro"/>
</dbReference>
<dbReference type="PANTHER" id="PTHR30627:SF2">
    <property type="entry name" value="PEPTIDOGLYCAN D,D-TRANSPEPTIDASE MRDA"/>
    <property type="match status" value="1"/>
</dbReference>
<dbReference type="Gene3D" id="3.40.710.10">
    <property type="entry name" value="DD-peptidase/beta-lactamase superfamily"/>
    <property type="match status" value="1"/>
</dbReference>
<evidence type="ECO:0000313" key="16">
    <source>
        <dbReference type="EMBL" id="OGC46367.1"/>
    </source>
</evidence>
<dbReference type="Proteomes" id="UP000178615">
    <property type="component" value="Unassembled WGS sequence"/>
</dbReference>
<reference evidence="16 17" key="1">
    <citation type="journal article" date="2016" name="Nat. Commun.">
        <title>Thousands of microbial genomes shed light on interconnected biogeochemical processes in an aquifer system.</title>
        <authorList>
            <person name="Anantharaman K."/>
            <person name="Brown C.T."/>
            <person name="Hug L.A."/>
            <person name="Sharon I."/>
            <person name="Castelle C.J."/>
            <person name="Probst A.J."/>
            <person name="Thomas B.C."/>
            <person name="Singh A."/>
            <person name="Wilkins M.J."/>
            <person name="Karaoz U."/>
            <person name="Brodie E.L."/>
            <person name="Williams K.H."/>
            <person name="Hubbard S.S."/>
            <person name="Banfield J.F."/>
        </authorList>
    </citation>
    <scope>NUCLEOTIDE SEQUENCE [LARGE SCALE GENOMIC DNA]</scope>
</reference>
<dbReference type="Gene3D" id="3.90.1310.10">
    <property type="entry name" value="Penicillin-binding protein 2a (Domain 2)"/>
    <property type="match status" value="1"/>
</dbReference>
<evidence type="ECO:0000256" key="11">
    <source>
        <dbReference type="ARBA" id="ARBA00023136"/>
    </source>
</evidence>
<dbReference type="InterPro" id="IPR001460">
    <property type="entry name" value="PCN-bd_Tpept"/>
</dbReference>
<dbReference type="Pfam" id="PF03717">
    <property type="entry name" value="PBP_dimer"/>
    <property type="match status" value="1"/>
</dbReference>
<keyword evidence="12" id="KW-0961">Cell wall biogenesis/degradation</keyword>
<comment type="subcellular location">
    <subcellularLocation>
        <location evidence="2">Cell membrane</location>
    </subcellularLocation>
    <subcellularLocation>
        <location evidence="1">Membrane</location>
        <topology evidence="1">Single-pass membrane protein</topology>
    </subcellularLocation>
</comment>
<keyword evidence="4" id="KW-0997">Cell inner membrane</keyword>
<keyword evidence="3" id="KW-1003">Cell membrane</keyword>
<feature type="transmembrane region" description="Helical" evidence="13">
    <location>
        <begin position="39"/>
        <end position="58"/>
    </location>
</feature>
<feature type="domain" description="Penicillin-binding protein dimerisation" evidence="15">
    <location>
        <begin position="88"/>
        <end position="243"/>
    </location>
</feature>
<keyword evidence="5" id="KW-0645">Protease</keyword>
<evidence type="ECO:0000256" key="8">
    <source>
        <dbReference type="ARBA" id="ARBA00022960"/>
    </source>
</evidence>
<evidence type="ECO:0000256" key="12">
    <source>
        <dbReference type="ARBA" id="ARBA00023316"/>
    </source>
</evidence>
<dbReference type="SUPFAM" id="SSF56601">
    <property type="entry name" value="beta-lactamase/transpeptidase-like"/>
    <property type="match status" value="1"/>
</dbReference>
<protein>
    <submittedName>
        <fullName evidence="16">Penicillin-binding protein 2</fullName>
    </submittedName>
</protein>
<dbReference type="InterPro" id="IPR050515">
    <property type="entry name" value="Beta-lactam/transpept"/>
</dbReference>
<evidence type="ECO:0000256" key="7">
    <source>
        <dbReference type="ARBA" id="ARBA00022801"/>
    </source>
</evidence>
<organism evidence="16 17">
    <name type="scientific">candidate division WWE3 bacterium RBG_19FT_COMBO_34_6</name>
    <dbReference type="NCBI Taxonomy" id="1802612"/>
    <lineage>
        <taxon>Bacteria</taxon>
        <taxon>Katanobacteria</taxon>
    </lineage>
</organism>
<keyword evidence="11 13" id="KW-0472">Membrane</keyword>
<dbReference type="InterPro" id="IPR017790">
    <property type="entry name" value="Penicillin-binding_protein_2"/>
</dbReference>
<proteinExistence type="predicted"/>
<dbReference type="PANTHER" id="PTHR30627">
    <property type="entry name" value="PEPTIDOGLYCAN D,D-TRANSPEPTIDASE"/>
    <property type="match status" value="1"/>
</dbReference>
<dbReference type="SUPFAM" id="SSF56519">
    <property type="entry name" value="Penicillin binding protein dimerisation domain"/>
    <property type="match status" value="1"/>
</dbReference>
<feature type="domain" description="Penicillin-binding protein transpeptidase" evidence="14">
    <location>
        <begin position="289"/>
        <end position="583"/>
    </location>
</feature>
<evidence type="ECO:0000256" key="6">
    <source>
        <dbReference type="ARBA" id="ARBA00022692"/>
    </source>
</evidence>
<keyword evidence="6 13" id="KW-0812">Transmembrane</keyword>
<evidence type="ECO:0000256" key="5">
    <source>
        <dbReference type="ARBA" id="ARBA00022670"/>
    </source>
</evidence>
<dbReference type="InterPro" id="IPR005311">
    <property type="entry name" value="PBP_dimer"/>
</dbReference>
<evidence type="ECO:0000259" key="15">
    <source>
        <dbReference type="Pfam" id="PF03717"/>
    </source>
</evidence>